<reference evidence="7" key="1">
    <citation type="submission" date="2024-05" db="EMBL/GenBank/DDBJ databases">
        <title>Draft genome assemblies of 36 bacteria isolated from hibernating arctic ground squirrels.</title>
        <authorList>
            <person name="McKee H."/>
            <person name="Mullen L."/>
            <person name="Drown D.M."/>
            <person name="Duddleston K.N."/>
        </authorList>
    </citation>
    <scope>NUCLEOTIDE SEQUENCE</scope>
    <source>
        <strain evidence="7">AR004</strain>
    </source>
</reference>
<keyword evidence="4 5" id="KW-0472">Membrane</keyword>
<dbReference type="AlphaFoldDB" id="A0AAU8N1Y6"/>
<dbReference type="InterPro" id="IPR051784">
    <property type="entry name" value="Nod_factor_ABC_transporter"/>
</dbReference>
<dbReference type="PANTHER" id="PTHR43229">
    <property type="entry name" value="NODULATION PROTEIN J"/>
    <property type="match status" value="1"/>
</dbReference>
<proteinExistence type="predicted"/>
<sequence length="261" mass="27770">MSTIAAATPGRLTRPLLLTHWRELSRSRANFYFVLAFPFLMSGMFLAMNSLLASSMSGPGPDFTSLVVPLALCLALTGTCTTLTSGPIAEYRHQGTLRVLGTTPVSRSQFIMTHLAIRVALAIVLAVLVILFGAAFDAVSLAAVWKAAVVAVPSSVLILGLGYIIGSLVGSGQAATNIATFAQLFTMFTGGVAFPQSLLSDSVLRILDILPTTYFGDLLYWVAGSDVQRHSTVIDFAVVGVAAVIIVPLAVRFFRWESVRS</sequence>
<accession>A0AAU8N1Y6</accession>
<feature type="domain" description="ABC transmembrane type-2" evidence="6">
    <location>
        <begin position="29"/>
        <end position="257"/>
    </location>
</feature>
<dbReference type="GO" id="GO:0140359">
    <property type="term" value="F:ABC-type transporter activity"/>
    <property type="evidence" value="ECO:0007669"/>
    <property type="project" value="InterPro"/>
</dbReference>
<gene>
    <name evidence="7" type="ORF">ABXS69_00200</name>
</gene>
<evidence type="ECO:0000313" key="7">
    <source>
        <dbReference type="EMBL" id="XCP82393.1"/>
    </source>
</evidence>
<dbReference type="RefSeq" id="WP_366180637.1">
    <property type="nucleotide sequence ID" value="NZ_CP159989.1"/>
</dbReference>
<feature type="transmembrane region" description="Helical" evidence="5">
    <location>
        <begin position="233"/>
        <end position="254"/>
    </location>
</feature>
<dbReference type="EMBL" id="CP159989">
    <property type="protein sequence ID" value="XCP82393.1"/>
    <property type="molecule type" value="Genomic_DNA"/>
</dbReference>
<protein>
    <submittedName>
        <fullName evidence="7">ABC transporter permease</fullName>
    </submittedName>
</protein>
<keyword evidence="3 5" id="KW-1133">Transmembrane helix</keyword>
<dbReference type="PROSITE" id="PS51012">
    <property type="entry name" value="ABC_TM2"/>
    <property type="match status" value="1"/>
</dbReference>
<keyword evidence="2 5" id="KW-0812">Transmembrane</keyword>
<organism evidence="7">
    <name type="scientific">Actinomyces timonensis</name>
    <dbReference type="NCBI Taxonomy" id="1288391"/>
    <lineage>
        <taxon>Bacteria</taxon>
        <taxon>Bacillati</taxon>
        <taxon>Actinomycetota</taxon>
        <taxon>Actinomycetes</taxon>
        <taxon>Actinomycetales</taxon>
        <taxon>Actinomycetaceae</taxon>
        <taxon>Actinomyces</taxon>
    </lineage>
</organism>
<dbReference type="Pfam" id="PF12698">
    <property type="entry name" value="ABC2_membrane_3"/>
    <property type="match status" value="1"/>
</dbReference>
<feature type="transmembrane region" description="Helical" evidence="5">
    <location>
        <begin position="142"/>
        <end position="166"/>
    </location>
</feature>
<comment type="subcellular location">
    <subcellularLocation>
        <location evidence="1">Membrane</location>
        <topology evidence="1">Multi-pass membrane protein</topology>
    </subcellularLocation>
</comment>
<name>A0AAU8N1Y6_9ACTO</name>
<evidence type="ECO:0000256" key="5">
    <source>
        <dbReference type="SAM" id="Phobius"/>
    </source>
</evidence>
<evidence type="ECO:0000256" key="1">
    <source>
        <dbReference type="ARBA" id="ARBA00004141"/>
    </source>
</evidence>
<dbReference type="InterPro" id="IPR047817">
    <property type="entry name" value="ABC2_TM_bact-type"/>
</dbReference>
<evidence type="ECO:0000256" key="4">
    <source>
        <dbReference type="ARBA" id="ARBA00023136"/>
    </source>
</evidence>
<evidence type="ECO:0000256" key="2">
    <source>
        <dbReference type="ARBA" id="ARBA00022692"/>
    </source>
</evidence>
<evidence type="ECO:0000256" key="3">
    <source>
        <dbReference type="ARBA" id="ARBA00022989"/>
    </source>
</evidence>
<dbReference type="GO" id="GO:0016020">
    <property type="term" value="C:membrane"/>
    <property type="evidence" value="ECO:0007669"/>
    <property type="project" value="UniProtKB-SubCell"/>
</dbReference>
<feature type="transmembrane region" description="Helical" evidence="5">
    <location>
        <begin position="63"/>
        <end position="84"/>
    </location>
</feature>
<feature type="transmembrane region" description="Helical" evidence="5">
    <location>
        <begin position="31"/>
        <end position="51"/>
    </location>
</feature>
<feature type="transmembrane region" description="Helical" evidence="5">
    <location>
        <begin position="115"/>
        <end position="136"/>
    </location>
</feature>
<evidence type="ECO:0000259" key="6">
    <source>
        <dbReference type="PROSITE" id="PS51012"/>
    </source>
</evidence>
<dbReference type="PANTHER" id="PTHR43229:SF2">
    <property type="entry name" value="NODULATION PROTEIN J"/>
    <property type="match status" value="1"/>
</dbReference>
<dbReference type="InterPro" id="IPR013525">
    <property type="entry name" value="ABC2_TM"/>
</dbReference>
<feature type="transmembrane region" description="Helical" evidence="5">
    <location>
        <begin position="178"/>
        <end position="196"/>
    </location>
</feature>